<organism evidence="2 3">
    <name type="scientific">Glycomyces luteolus</name>
    <dbReference type="NCBI Taxonomy" id="2670330"/>
    <lineage>
        <taxon>Bacteria</taxon>
        <taxon>Bacillati</taxon>
        <taxon>Actinomycetota</taxon>
        <taxon>Actinomycetes</taxon>
        <taxon>Glycomycetales</taxon>
        <taxon>Glycomycetaceae</taxon>
        <taxon>Glycomyces</taxon>
    </lineage>
</organism>
<dbReference type="EMBL" id="JAPZVP010000013">
    <property type="protein sequence ID" value="MDA1361327.1"/>
    <property type="molecule type" value="Genomic_DNA"/>
</dbReference>
<gene>
    <name evidence="2" type="ORF">O1R50_16980</name>
</gene>
<sequence>MSDENAAYTQGEDEPFGFIDDDEEEGEEVEEDILDADDYAEADRFGMTPQEEGRGTPLGLELSAEEAEVWAAEGDGPGPGDPISDEPAVPEGPDGEEPPPDEPAPPRP</sequence>
<evidence type="ECO:0000313" key="2">
    <source>
        <dbReference type="EMBL" id="MDA1361327.1"/>
    </source>
</evidence>
<feature type="region of interest" description="Disordered" evidence="1">
    <location>
        <begin position="1"/>
        <end position="108"/>
    </location>
</feature>
<keyword evidence="3" id="KW-1185">Reference proteome</keyword>
<evidence type="ECO:0000313" key="3">
    <source>
        <dbReference type="Proteomes" id="UP001146067"/>
    </source>
</evidence>
<evidence type="ECO:0000256" key="1">
    <source>
        <dbReference type="SAM" id="MobiDB-lite"/>
    </source>
</evidence>
<reference evidence="2" key="1">
    <citation type="submission" date="2022-12" db="EMBL/GenBank/DDBJ databases">
        <title>Gycomyces niveus sp.nov.,a novel actinomycete isolated from soil in Shouguan.</title>
        <authorList>
            <person name="Yang X."/>
        </authorList>
    </citation>
    <scope>NUCLEOTIDE SEQUENCE</scope>
    <source>
        <strain evidence="2">NEAU-A15</strain>
    </source>
</reference>
<proteinExistence type="predicted"/>
<dbReference type="Proteomes" id="UP001146067">
    <property type="component" value="Unassembled WGS sequence"/>
</dbReference>
<protein>
    <submittedName>
        <fullName evidence="2">Uncharacterized protein</fullName>
    </submittedName>
</protein>
<dbReference type="RefSeq" id="WP_270111320.1">
    <property type="nucleotide sequence ID" value="NZ_JAPZVP010000013.1"/>
</dbReference>
<feature type="compositionally biased region" description="Acidic residues" evidence="1">
    <location>
        <begin position="11"/>
        <end position="40"/>
    </location>
</feature>
<comment type="caution">
    <text evidence="2">The sequence shown here is derived from an EMBL/GenBank/DDBJ whole genome shotgun (WGS) entry which is preliminary data.</text>
</comment>
<accession>A0A9X3PAB6</accession>
<name>A0A9X3PAB6_9ACTN</name>
<dbReference type="AlphaFoldDB" id="A0A9X3PAB6"/>